<reference evidence="2 3" key="1">
    <citation type="submission" date="2019-05" db="EMBL/GenBank/DDBJ databases">
        <title>Another draft genome of Portunus trituberculatus and its Hox gene families provides insights of decapod evolution.</title>
        <authorList>
            <person name="Jeong J.-H."/>
            <person name="Song I."/>
            <person name="Kim S."/>
            <person name="Choi T."/>
            <person name="Kim D."/>
            <person name="Ryu S."/>
            <person name="Kim W."/>
        </authorList>
    </citation>
    <scope>NUCLEOTIDE SEQUENCE [LARGE SCALE GENOMIC DNA]</scope>
    <source>
        <tissue evidence="2">Muscle</tissue>
    </source>
</reference>
<dbReference type="AlphaFoldDB" id="A0A5B7G491"/>
<accession>A0A5B7G491</accession>
<gene>
    <name evidence="2" type="ORF">E2C01_046237</name>
</gene>
<feature type="compositionally biased region" description="Polar residues" evidence="1">
    <location>
        <begin position="1"/>
        <end position="13"/>
    </location>
</feature>
<evidence type="ECO:0000256" key="1">
    <source>
        <dbReference type="SAM" id="MobiDB-lite"/>
    </source>
</evidence>
<protein>
    <submittedName>
        <fullName evidence="2">Uncharacterized protein</fullName>
    </submittedName>
</protein>
<sequence>MTNQVESNSNDQDISAKDDTEGNDSVPANVMGPQMMKRQQLTGAAILDGGSADNQGISKTIMFLRSFIFVHNCMKGEINAGRISKTLKKT</sequence>
<comment type="caution">
    <text evidence="2">The sequence shown here is derived from an EMBL/GenBank/DDBJ whole genome shotgun (WGS) entry which is preliminary data.</text>
</comment>
<name>A0A5B7G491_PORTR</name>
<dbReference type="Proteomes" id="UP000324222">
    <property type="component" value="Unassembled WGS sequence"/>
</dbReference>
<organism evidence="2 3">
    <name type="scientific">Portunus trituberculatus</name>
    <name type="common">Swimming crab</name>
    <name type="synonym">Neptunus trituberculatus</name>
    <dbReference type="NCBI Taxonomy" id="210409"/>
    <lineage>
        <taxon>Eukaryota</taxon>
        <taxon>Metazoa</taxon>
        <taxon>Ecdysozoa</taxon>
        <taxon>Arthropoda</taxon>
        <taxon>Crustacea</taxon>
        <taxon>Multicrustacea</taxon>
        <taxon>Malacostraca</taxon>
        <taxon>Eumalacostraca</taxon>
        <taxon>Eucarida</taxon>
        <taxon>Decapoda</taxon>
        <taxon>Pleocyemata</taxon>
        <taxon>Brachyura</taxon>
        <taxon>Eubrachyura</taxon>
        <taxon>Portunoidea</taxon>
        <taxon>Portunidae</taxon>
        <taxon>Portuninae</taxon>
        <taxon>Portunus</taxon>
    </lineage>
</organism>
<evidence type="ECO:0000313" key="3">
    <source>
        <dbReference type="Proteomes" id="UP000324222"/>
    </source>
</evidence>
<dbReference type="EMBL" id="VSRR010010830">
    <property type="protein sequence ID" value="MPC52369.1"/>
    <property type="molecule type" value="Genomic_DNA"/>
</dbReference>
<evidence type="ECO:0000313" key="2">
    <source>
        <dbReference type="EMBL" id="MPC52369.1"/>
    </source>
</evidence>
<feature type="region of interest" description="Disordered" evidence="1">
    <location>
        <begin position="1"/>
        <end position="30"/>
    </location>
</feature>
<proteinExistence type="predicted"/>
<keyword evidence="3" id="KW-1185">Reference proteome</keyword>